<evidence type="ECO:0000313" key="2">
    <source>
        <dbReference type="Proteomes" id="UP000824116"/>
    </source>
</evidence>
<accession>A0A9D2G8I6</accession>
<organism evidence="1 2">
    <name type="scientific">Candidatus Mediterraneibacter stercoravium</name>
    <dbReference type="NCBI Taxonomy" id="2838685"/>
    <lineage>
        <taxon>Bacteria</taxon>
        <taxon>Bacillati</taxon>
        <taxon>Bacillota</taxon>
        <taxon>Clostridia</taxon>
        <taxon>Lachnospirales</taxon>
        <taxon>Lachnospiraceae</taxon>
        <taxon>Mediterraneibacter</taxon>
    </lineage>
</organism>
<gene>
    <name evidence="1" type="ORF">H9723_03815</name>
</gene>
<evidence type="ECO:0000313" key="1">
    <source>
        <dbReference type="EMBL" id="HIZ74355.1"/>
    </source>
</evidence>
<dbReference type="Pfam" id="PF06949">
    <property type="entry name" value="DUF1292"/>
    <property type="match status" value="1"/>
</dbReference>
<dbReference type="Proteomes" id="UP000824116">
    <property type="component" value="Unassembled WGS sequence"/>
</dbReference>
<reference evidence="1" key="1">
    <citation type="journal article" date="2021" name="PeerJ">
        <title>Extensive microbial diversity within the chicken gut microbiome revealed by metagenomics and culture.</title>
        <authorList>
            <person name="Gilroy R."/>
            <person name="Ravi A."/>
            <person name="Getino M."/>
            <person name="Pursley I."/>
            <person name="Horton D.L."/>
            <person name="Alikhan N.F."/>
            <person name="Baker D."/>
            <person name="Gharbi K."/>
            <person name="Hall N."/>
            <person name="Watson M."/>
            <person name="Adriaenssens E.M."/>
            <person name="Foster-Nyarko E."/>
            <person name="Jarju S."/>
            <person name="Secka A."/>
            <person name="Antonio M."/>
            <person name="Oren A."/>
            <person name="Chaudhuri R.R."/>
            <person name="La Ragione R."/>
            <person name="Hildebrand F."/>
            <person name="Pallen M.J."/>
        </authorList>
    </citation>
    <scope>NUCLEOTIDE SEQUENCE</scope>
    <source>
        <strain evidence="1">CHK196-3914</strain>
    </source>
</reference>
<name>A0A9D2G8I6_9FIRM</name>
<proteinExistence type="predicted"/>
<dbReference type="EMBL" id="DXAY01000092">
    <property type="protein sequence ID" value="HIZ74355.1"/>
    <property type="molecule type" value="Genomic_DNA"/>
</dbReference>
<reference evidence="1" key="2">
    <citation type="submission" date="2021-04" db="EMBL/GenBank/DDBJ databases">
        <authorList>
            <person name="Gilroy R."/>
        </authorList>
    </citation>
    <scope>NUCLEOTIDE SEQUENCE</scope>
    <source>
        <strain evidence="1">CHK196-3914</strain>
    </source>
</reference>
<dbReference type="InterPro" id="IPR009711">
    <property type="entry name" value="UPF0473"/>
</dbReference>
<protein>
    <submittedName>
        <fullName evidence="1">DUF1292 domain-containing protein</fullName>
    </submittedName>
</protein>
<dbReference type="AlphaFoldDB" id="A0A9D2G8I6"/>
<comment type="caution">
    <text evidence="1">The sequence shown here is derived from an EMBL/GenBank/DDBJ whole genome shotgun (WGS) entry which is preliminary data.</text>
</comment>
<sequence length="100" mass="11320">MNENETITVTLTLDNDEELECAVLAVFETAGQKYAALLPLDENGEEAGGQVYLYRYIDSKDGDPDLENIIEDDEFERASDAFNKWMEEHEPETIDLDGLD</sequence>